<dbReference type="PROSITE" id="PS50011">
    <property type="entry name" value="PROTEIN_KINASE_DOM"/>
    <property type="match status" value="1"/>
</dbReference>
<dbReference type="AlphaFoldDB" id="A0A7W7RH26"/>
<dbReference type="RefSeq" id="WP_184577337.1">
    <property type="nucleotide sequence ID" value="NZ_JACHJT010000001.1"/>
</dbReference>
<proteinExistence type="predicted"/>
<dbReference type="InterPro" id="IPR017441">
    <property type="entry name" value="Protein_kinase_ATP_BS"/>
</dbReference>
<feature type="binding site" evidence="5">
    <location>
        <position position="43"/>
    </location>
    <ligand>
        <name>ATP</name>
        <dbReference type="ChEBI" id="CHEBI:30616"/>
    </ligand>
</feature>
<keyword evidence="4 5" id="KW-0067">ATP-binding</keyword>
<keyword evidence="7" id="KW-0472">Membrane</keyword>
<comment type="caution">
    <text evidence="9">The sequence shown here is derived from an EMBL/GenBank/DDBJ whole genome shotgun (WGS) entry which is preliminary data.</text>
</comment>
<dbReference type="InterPro" id="IPR000719">
    <property type="entry name" value="Prot_kinase_dom"/>
</dbReference>
<evidence type="ECO:0000313" key="10">
    <source>
        <dbReference type="Proteomes" id="UP000523007"/>
    </source>
</evidence>
<dbReference type="Gene3D" id="3.30.200.20">
    <property type="entry name" value="Phosphorylase Kinase, domain 1"/>
    <property type="match status" value="1"/>
</dbReference>
<keyword evidence="3 9" id="KW-0418">Kinase</keyword>
<dbReference type="GO" id="GO:0004674">
    <property type="term" value="F:protein serine/threonine kinase activity"/>
    <property type="evidence" value="ECO:0007669"/>
    <property type="project" value="UniProtKB-KW"/>
</dbReference>
<dbReference type="EMBL" id="JACHJT010000001">
    <property type="protein sequence ID" value="MBB4931316.1"/>
    <property type="molecule type" value="Genomic_DNA"/>
</dbReference>
<dbReference type="SUPFAM" id="SSF56112">
    <property type="entry name" value="Protein kinase-like (PK-like)"/>
    <property type="match status" value="1"/>
</dbReference>
<dbReference type="Proteomes" id="UP000523007">
    <property type="component" value="Unassembled WGS sequence"/>
</dbReference>
<sequence length="462" mass="49315">MEPLRDTDPDRIGDYRLLGRLGAGGMGQVYLGRSPGSRVVAVKTLHQQHAGDTEFRARFEREVTAARRVSGAFTAPVLDADAHADVPWLVTAYIPGPTLHAAVRAQGPLPVGSARMLGAGLAEALADIHRQGLTHRDLKPANVLLAEDGPRVLDFGIARSDEASRLTITNQAVGTIGYMSPEQLEGEAVGPASDVFSLGAVLAFAALGRSVFPLGGSLAAVVRQVCEGTPDLTDVPAELRPTVSACLAKDPAERPAPAELFQLARDLDTGWLPERLGLMVDEQTARVHRTVSARHPTAPLTEAAAQDSLTPESTAGADLERDREVDVPSDASPAADGAPDAPSTGKDDDELGFWGLVFGVQVWAVPPVLQIPAGWLASELWSWFTRTVPVVAEWDYPGLFTADGFVHALLLGYFLVNVCFGGLLTILMLFNPERDRDHWGTMTGFAITVVGTFLVLRIFGFP</sequence>
<evidence type="ECO:0000256" key="5">
    <source>
        <dbReference type="PROSITE-ProRule" id="PRU10141"/>
    </source>
</evidence>
<organism evidence="9 10">
    <name type="scientific">Lipingzhangella halophila</name>
    <dbReference type="NCBI Taxonomy" id="1783352"/>
    <lineage>
        <taxon>Bacteria</taxon>
        <taxon>Bacillati</taxon>
        <taxon>Actinomycetota</taxon>
        <taxon>Actinomycetes</taxon>
        <taxon>Streptosporangiales</taxon>
        <taxon>Nocardiopsidaceae</taxon>
        <taxon>Lipingzhangella</taxon>
    </lineage>
</organism>
<keyword evidence="10" id="KW-1185">Reference proteome</keyword>
<name>A0A7W7RH26_9ACTN</name>
<dbReference type="PROSITE" id="PS00107">
    <property type="entry name" value="PROTEIN_KINASE_ATP"/>
    <property type="match status" value="1"/>
</dbReference>
<feature type="region of interest" description="Disordered" evidence="6">
    <location>
        <begin position="289"/>
        <end position="346"/>
    </location>
</feature>
<dbReference type="CDD" id="cd14014">
    <property type="entry name" value="STKc_PknB_like"/>
    <property type="match status" value="1"/>
</dbReference>
<keyword evidence="7" id="KW-0812">Transmembrane</keyword>
<evidence type="ECO:0000256" key="3">
    <source>
        <dbReference type="ARBA" id="ARBA00022777"/>
    </source>
</evidence>
<evidence type="ECO:0000313" key="9">
    <source>
        <dbReference type="EMBL" id="MBB4931316.1"/>
    </source>
</evidence>
<evidence type="ECO:0000256" key="1">
    <source>
        <dbReference type="ARBA" id="ARBA00022679"/>
    </source>
</evidence>
<feature type="transmembrane region" description="Helical" evidence="7">
    <location>
        <begin position="442"/>
        <end position="460"/>
    </location>
</feature>
<accession>A0A7W7RH26</accession>
<evidence type="ECO:0000256" key="2">
    <source>
        <dbReference type="ARBA" id="ARBA00022741"/>
    </source>
</evidence>
<evidence type="ECO:0000256" key="6">
    <source>
        <dbReference type="SAM" id="MobiDB-lite"/>
    </source>
</evidence>
<evidence type="ECO:0000256" key="4">
    <source>
        <dbReference type="ARBA" id="ARBA00022840"/>
    </source>
</evidence>
<dbReference type="InterPro" id="IPR008271">
    <property type="entry name" value="Ser/Thr_kinase_AS"/>
</dbReference>
<feature type="transmembrane region" description="Helical" evidence="7">
    <location>
        <begin position="405"/>
        <end position="430"/>
    </location>
</feature>
<dbReference type="Pfam" id="PF00069">
    <property type="entry name" value="Pkinase"/>
    <property type="match status" value="1"/>
</dbReference>
<feature type="compositionally biased region" description="Low complexity" evidence="6">
    <location>
        <begin position="328"/>
        <end position="343"/>
    </location>
</feature>
<dbReference type="PROSITE" id="PS00108">
    <property type="entry name" value="PROTEIN_KINASE_ST"/>
    <property type="match status" value="1"/>
</dbReference>
<dbReference type="PANTHER" id="PTHR43289">
    <property type="entry name" value="MITOGEN-ACTIVATED PROTEIN KINASE KINASE KINASE 20-RELATED"/>
    <property type="match status" value="1"/>
</dbReference>
<evidence type="ECO:0000256" key="7">
    <source>
        <dbReference type="SAM" id="Phobius"/>
    </source>
</evidence>
<dbReference type="SMART" id="SM00220">
    <property type="entry name" value="S_TKc"/>
    <property type="match status" value="1"/>
</dbReference>
<dbReference type="InterPro" id="IPR011009">
    <property type="entry name" value="Kinase-like_dom_sf"/>
</dbReference>
<dbReference type="Gene3D" id="1.10.510.10">
    <property type="entry name" value="Transferase(Phosphotransferase) domain 1"/>
    <property type="match status" value="1"/>
</dbReference>
<keyword evidence="1" id="KW-0808">Transferase</keyword>
<evidence type="ECO:0000259" key="8">
    <source>
        <dbReference type="PROSITE" id="PS50011"/>
    </source>
</evidence>
<keyword evidence="7" id="KW-1133">Transmembrane helix</keyword>
<dbReference type="PANTHER" id="PTHR43289:SF34">
    <property type="entry name" value="SERINE_THREONINE-PROTEIN KINASE YBDM-RELATED"/>
    <property type="match status" value="1"/>
</dbReference>
<feature type="domain" description="Protein kinase" evidence="8">
    <location>
        <begin position="15"/>
        <end position="272"/>
    </location>
</feature>
<keyword evidence="2 5" id="KW-0547">Nucleotide-binding</keyword>
<gene>
    <name evidence="9" type="ORF">F4561_002136</name>
</gene>
<protein>
    <submittedName>
        <fullName evidence="9">Serine/threonine protein kinase</fullName>
    </submittedName>
</protein>
<reference evidence="9 10" key="1">
    <citation type="submission" date="2020-08" db="EMBL/GenBank/DDBJ databases">
        <title>Sequencing the genomes of 1000 actinobacteria strains.</title>
        <authorList>
            <person name="Klenk H.-P."/>
        </authorList>
    </citation>
    <scope>NUCLEOTIDE SEQUENCE [LARGE SCALE GENOMIC DNA]</scope>
    <source>
        <strain evidence="9 10">DSM 102030</strain>
    </source>
</reference>
<dbReference type="GO" id="GO:0005524">
    <property type="term" value="F:ATP binding"/>
    <property type="evidence" value="ECO:0007669"/>
    <property type="project" value="UniProtKB-UniRule"/>
</dbReference>
<keyword evidence="9" id="KW-0723">Serine/threonine-protein kinase</keyword>